<dbReference type="Proteomes" id="UP000000437">
    <property type="component" value="Chromosome 2"/>
</dbReference>
<dbReference type="FunFam" id="3.30.160.60:FF:000765">
    <property type="entry name" value="Zinc finger 45-like"/>
    <property type="match status" value="1"/>
</dbReference>
<keyword evidence="3" id="KW-0479">Metal-binding</keyword>
<keyword evidence="4" id="KW-0677">Repeat</keyword>
<dbReference type="Pfam" id="PF00096">
    <property type="entry name" value="zf-C2H2"/>
    <property type="match status" value="3"/>
</dbReference>
<keyword evidence="8" id="KW-0238">DNA-binding</keyword>
<protein>
    <recommendedName>
        <fullName evidence="12">C2H2-type domain-containing protein</fullName>
    </recommendedName>
</protein>
<gene>
    <name evidence="14" type="primary">LOC101884641</name>
</gene>
<dbReference type="FunFam" id="3.30.160.60:FF:000925">
    <property type="entry name" value="Zinc finger protein 668"/>
    <property type="match status" value="1"/>
</dbReference>
<evidence type="ECO:0000256" key="1">
    <source>
        <dbReference type="ARBA" id="ARBA00004123"/>
    </source>
</evidence>
<dbReference type="GO" id="GO:0042802">
    <property type="term" value="F:identical protein binding"/>
    <property type="evidence" value="ECO:0007669"/>
    <property type="project" value="UniProtKB-ARBA"/>
</dbReference>
<dbReference type="OrthoDB" id="9439903at2759"/>
<evidence type="ECO:0000313" key="13">
    <source>
        <dbReference type="Proteomes" id="UP000000437"/>
    </source>
</evidence>
<evidence type="ECO:0000256" key="2">
    <source>
        <dbReference type="ARBA" id="ARBA00006991"/>
    </source>
</evidence>
<evidence type="ECO:0000256" key="8">
    <source>
        <dbReference type="ARBA" id="ARBA00023125"/>
    </source>
</evidence>
<comment type="similarity">
    <text evidence="2">Belongs to the krueppel C2H2-type zinc-finger protein family.</text>
</comment>
<dbReference type="PANTHER" id="PTHR24393:SF151">
    <property type="entry name" value="C2H2-TYPE DOMAIN-CONTAINING PROTEIN"/>
    <property type="match status" value="1"/>
</dbReference>
<accession>A0A8M2BIF9</accession>
<organism evidence="13 14">
    <name type="scientific">Danio rerio</name>
    <name type="common">Zebrafish</name>
    <name type="synonym">Brachydanio rerio</name>
    <dbReference type="NCBI Taxonomy" id="7955"/>
    <lineage>
        <taxon>Eukaryota</taxon>
        <taxon>Metazoa</taxon>
        <taxon>Chordata</taxon>
        <taxon>Craniata</taxon>
        <taxon>Vertebrata</taxon>
        <taxon>Euteleostomi</taxon>
        <taxon>Actinopterygii</taxon>
        <taxon>Neopterygii</taxon>
        <taxon>Teleostei</taxon>
        <taxon>Ostariophysi</taxon>
        <taxon>Cypriniformes</taxon>
        <taxon>Danionidae</taxon>
        <taxon>Danioninae</taxon>
        <taxon>Danio</taxon>
    </lineage>
</organism>
<proteinExistence type="inferred from homology"/>
<dbReference type="KEGG" id="dre:101884641"/>
<evidence type="ECO:0000256" key="6">
    <source>
        <dbReference type="ARBA" id="ARBA00022833"/>
    </source>
</evidence>
<dbReference type="FunFam" id="3.30.160.60:FF:000646">
    <property type="entry name" value="Myeloid zinc finger 1"/>
    <property type="match status" value="1"/>
</dbReference>
<evidence type="ECO:0000256" key="11">
    <source>
        <dbReference type="PROSITE-ProRule" id="PRU00042"/>
    </source>
</evidence>
<dbReference type="InterPro" id="IPR013087">
    <property type="entry name" value="Znf_C2H2_type"/>
</dbReference>
<dbReference type="GO" id="GO:0005634">
    <property type="term" value="C:nucleus"/>
    <property type="evidence" value="ECO:0007669"/>
    <property type="project" value="UniProtKB-SubCell"/>
</dbReference>
<evidence type="ECO:0000313" key="14">
    <source>
        <dbReference type="RefSeq" id="XP_005171130.2"/>
    </source>
</evidence>
<dbReference type="Gene3D" id="2.60.40.60">
    <property type="entry name" value="Cadherins"/>
    <property type="match status" value="1"/>
</dbReference>
<reference evidence="14" key="1">
    <citation type="submission" date="2025-08" db="UniProtKB">
        <authorList>
            <consortium name="RefSeq"/>
        </authorList>
    </citation>
    <scope>IDENTIFICATION</scope>
    <source>
        <strain evidence="14">Tuebingen</strain>
        <tissue evidence="14">Fibroblasts and whole tissue</tissue>
    </source>
</reference>
<evidence type="ECO:0000256" key="3">
    <source>
        <dbReference type="ARBA" id="ARBA00022723"/>
    </source>
</evidence>
<dbReference type="PANTHER" id="PTHR24393">
    <property type="entry name" value="ZINC FINGER PROTEIN"/>
    <property type="match status" value="1"/>
</dbReference>
<evidence type="ECO:0000256" key="9">
    <source>
        <dbReference type="ARBA" id="ARBA00023163"/>
    </source>
</evidence>
<evidence type="ECO:0000256" key="10">
    <source>
        <dbReference type="ARBA" id="ARBA00023242"/>
    </source>
</evidence>
<dbReference type="InterPro" id="IPR036236">
    <property type="entry name" value="Znf_C2H2_sf"/>
</dbReference>
<keyword evidence="7" id="KW-0805">Transcription regulation</keyword>
<evidence type="ECO:0000256" key="5">
    <source>
        <dbReference type="ARBA" id="ARBA00022771"/>
    </source>
</evidence>
<dbReference type="Gene3D" id="3.30.160.60">
    <property type="entry name" value="Classic Zinc Finger"/>
    <property type="match status" value="4"/>
</dbReference>
<dbReference type="PROSITE" id="PS00028">
    <property type="entry name" value="ZINC_FINGER_C2H2_1"/>
    <property type="match status" value="3"/>
</dbReference>
<comment type="subcellular location">
    <subcellularLocation>
        <location evidence="1">Nucleus</location>
    </subcellularLocation>
</comment>
<dbReference type="Pfam" id="PF13912">
    <property type="entry name" value="zf-C2H2_6"/>
    <property type="match status" value="2"/>
</dbReference>
<dbReference type="PROSITE" id="PS50157">
    <property type="entry name" value="ZINC_FINGER_C2H2_2"/>
    <property type="match status" value="4"/>
</dbReference>
<keyword evidence="13" id="KW-1185">Reference proteome</keyword>
<sequence>MCENSENSINITALDADTDPNAGPFAFQLPSEPADIRRNWTITRLSDLTGLKEENEDKDQNETHQEVITEDKYSQTSQQRVYKTETRSLFICQQCGKSFNTERKLKVHMKIHREKPFTCAHCGKSVGAKGKLEIHMRTHTGEKPYSCQQCSKSFSTQRNLSEHKREHSREKPFTCDECGKSFRQLRTLQVHTRTHTEEKHDCPECGKSFGKYCIYKSRADSFVNSTVMRPAHVLPLIQRIRII</sequence>
<dbReference type="GO" id="GO:0003677">
    <property type="term" value="F:DNA binding"/>
    <property type="evidence" value="ECO:0007669"/>
    <property type="project" value="UniProtKB-KW"/>
</dbReference>
<keyword evidence="9" id="KW-0804">Transcription</keyword>
<dbReference type="SMART" id="SM00355">
    <property type="entry name" value="ZnF_C2H2"/>
    <property type="match status" value="4"/>
</dbReference>
<evidence type="ECO:0000256" key="7">
    <source>
        <dbReference type="ARBA" id="ARBA00023015"/>
    </source>
</evidence>
<name>A0A8M2BIF9_DANRE</name>
<keyword evidence="10" id="KW-0539">Nucleus</keyword>
<evidence type="ECO:0000259" key="12">
    <source>
        <dbReference type="PROSITE" id="PS50157"/>
    </source>
</evidence>
<dbReference type="GeneID" id="101884641"/>
<evidence type="ECO:0000256" key="4">
    <source>
        <dbReference type="ARBA" id="ARBA00022737"/>
    </source>
</evidence>
<keyword evidence="5 11" id="KW-0863">Zinc-finger</keyword>
<dbReference type="AlphaFoldDB" id="A0A8M2BIF9"/>
<dbReference type="GO" id="GO:0008270">
    <property type="term" value="F:zinc ion binding"/>
    <property type="evidence" value="ECO:0007669"/>
    <property type="project" value="UniProtKB-KW"/>
</dbReference>
<dbReference type="FunFam" id="3.30.160.60:FF:000508">
    <property type="entry name" value="Myeloid zinc finger 1"/>
    <property type="match status" value="1"/>
</dbReference>
<dbReference type="RefSeq" id="XP_005171130.2">
    <property type="nucleotide sequence ID" value="XM_005171073.6"/>
</dbReference>
<dbReference type="SUPFAM" id="SSF57667">
    <property type="entry name" value="beta-beta-alpha zinc fingers"/>
    <property type="match status" value="3"/>
</dbReference>
<keyword evidence="6" id="KW-0862">Zinc</keyword>